<evidence type="ECO:0000256" key="1">
    <source>
        <dbReference type="SAM" id="Phobius"/>
    </source>
</evidence>
<keyword evidence="1" id="KW-0812">Transmembrane</keyword>
<protein>
    <submittedName>
        <fullName evidence="2">Major facilitator superfamily MFS_1</fullName>
    </submittedName>
</protein>
<dbReference type="RefSeq" id="WP_013456794.1">
    <property type="nucleotide sequence ID" value="NC_014761.1"/>
</dbReference>
<feature type="transmembrane region" description="Helical" evidence="1">
    <location>
        <begin position="94"/>
        <end position="118"/>
    </location>
</feature>
<feature type="transmembrane region" description="Helical" evidence="1">
    <location>
        <begin position="39"/>
        <end position="55"/>
    </location>
</feature>
<proteinExistence type="predicted"/>
<dbReference type="KEGG" id="opr:Ocepr_0161"/>
<name>E4U5R6_OCEP5</name>
<dbReference type="Proteomes" id="UP000008722">
    <property type="component" value="Chromosome"/>
</dbReference>
<feature type="transmembrane region" description="Helical" evidence="1">
    <location>
        <begin position="261"/>
        <end position="278"/>
    </location>
</feature>
<keyword evidence="3" id="KW-1185">Reference proteome</keyword>
<feature type="transmembrane region" description="Helical" evidence="1">
    <location>
        <begin position="315"/>
        <end position="337"/>
    </location>
</feature>
<dbReference type="STRING" id="670487.Ocepr_0161"/>
<evidence type="ECO:0000313" key="2">
    <source>
        <dbReference type="EMBL" id="ADR35624.1"/>
    </source>
</evidence>
<dbReference type="HOGENOM" id="CLU_749721_0_0_0"/>
<feature type="transmembrane region" description="Helical" evidence="1">
    <location>
        <begin position="130"/>
        <end position="150"/>
    </location>
</feature>
<feature type="transmembrane region" description="Helical" evidence="1">
    <location>
        <begin position="228"/>
        <end position="249"/>
    </location>
</feature>
<feature type="transmembrane region" description="Helical" evidence="1">
    <location>
        <begin position="284"/>
        <end position="303"/>
    </location>
</feature>
<dbReference type="InterPro" id="IPR036259">
    <property type="entry name" value="MFS_trans_sf"/>
</dbReference>
<reference evidence="3" key="1">
    <citation type="submission" date="2010-11" db="EMBL/GenBank/DDBJ databases">
        <title>The complete sequence of chromosome of Oceanithermus profundus DSM 14977.</title>
        <authorList>
            <consortium name="US DOE Joint Genome Institute (JGI-PGF)"/>
            <person name="Lucas S."/>
            <person name="Copeland A."/>
            <person name="Lapidus A."/>
            <person name="Bruce D."/>
            <person name="Goodwin L."/>
            <person name="Pitluck S."/>
            <person name="Kyrpides N."/>
            <person name="Mavromatis K."/>
            <person name="Pagani I."/>
            <person name="Ivanova N."/>
            <person name="Zhang X."/>
            <person name="Brettin T."/>
            <person name="Detter J.C."/>
            <person name="Tapia R."/>
            <person name="Han C."/>
            <person name="Land M."/>
            <person name="Hauser L."/>
            <person name="Markowitz V."/>
            <person name="Cheng J.-F."/>
            <person name="Hugenholtz P."/>
            <person name="Woyke T."/>
            <person name="Wu D."/>
            <person name="Tindall B."/>
            <person name="Faehnrich R."/>
            <person name="Brambilla E."/>
            <person name="Klenk H.-P."/>
            <person name="Eisen J.A."/>
        </authorList>
    </citation>
    <scope>NUCLEOTIDE SEQUENCE [LARGE SCALE GENOMIC DNA]</scope>
    <source>
        <strain evidence="3">DSM 14977 / NBRC 100410 / VKM B-2274 / 506</strain>
    </source>
</reference>
<accession>E4U5R6</accession>
<keyword evidence="1" id="KW-0472">Membrane</keyword>
<dbReference type="Gene3D" id="1.20.1250.20">
    <property type="entry name" value="MFS general substrate transporter like domains"/>
    <property type="match status" value="1"/>
</dbReference>
<keyword evidence="1" id="KW-1133">Transmembrane helix</keyword>
<reference evidence="2 3" key="2">
    <citation type="journal article" date="2011" name="Stand. Genomic Sci.">
        <title>Complete genome sequence of Oceanithermus profundus type strain (506).</title>
        <authorList>
            <person name="Pati A."/>
            <person name="Zhang X."/>
            <person name="Lapidus A."/>
            <person name="Nolan M."/>
            <person name="Lucas S."/>
            <person name="Del Rio T.G."/>
            <person name="Tice H."/>
            <person name="Cheng J.F."/>
            <person name="Tapia R."/>
            <person name="Han C."/>
            <person name="Goodwin L."/>
            <person name="Pitluck S."/>
            <person name="Liolios K."/>
            <person name="Pagani I."/>
            <person name="Ivanova N."/>
            <person name="Mavromatis K."/>
            <person name="Chen A."/>
            <person name="Palaniappan K."/>
            <person name="Hauser L."/>
            <person name="Jeffries C.D."/>
            <person name="Brambilla E.M."/>
            <person name="Rohl A."/>
            <person name="Mwirichia R."/>
            <person name="Rohde M."/>
            <person name="Tindall B.J."/>
            <person name="Sikorski J."/>
            <person name="Wirth R."/>
            <person name="Goker M."/>
            <person name="Woyke T."/>
            <person name="Detter J.C."/>
            <person name="Bristow J."/>
            <person name="Eisen J.A."/>
            <person name="Markowitz V."/>
            <person name="Hugenholtz P."/>
            <person name="Kyrpides N.C."/>
            <person name="Klenk H.P."/>
            <person name="Land M."/>
        </authorList>
    </citation>
    <scope>NUCLEOTIDE SEQUENCE [LARGE SCALE GENOMIC DNA]</scope>
    <source>
        <strain evidence="3">DSM 14977 / NBRC 100410 / VKM B-2274 / 506</strain>
    </source>
</reference>
<dbReference type="EMBL" id="CP002361">
    <property type="protein sequence ID" value="ADR35624.1"/>
    <property type="molecule type" value="Genomic_DNA"/>
</dbReference>
<feature type="transmembrane region" description="Helical" evidence="1">
    <location>
        <begin position="12"/>
        <end position="33"/>
    </location>
</feature>
<dbReference type="AlphaFoldDB" id="E4U5R6"/>
<feature type="transmembrane region" description="Helical" evidence="1">
    <location>
        <begin position="67"/>
        <end position="88"/>
    </location>
</feature>
<feature type="transmembrane region" description="Helical" evidence="1">
    <location>
        <begin position="197"/>
        <end position="216"/>
    </location>
</feature>
<feature type="transmembrane region" description="Helical" evidence="1">
    <location>
        <begin position="343"/>
        <end position="363"/>
    </location>
</feature>
<dbReference type="SUPFAM" id="SSF103473">
    <property type="entry name" value="MFS general substrate transporter"/>
    <property type="match status" value="1"/>
</dbReference>
<gene>
    <name evidence="2" type="ordered locus">Ocepr_0161</name>
</gene>
<evidence type="ECO:0000313" key="3">
    <source>
        <dbReference type="Proteomes" id="UP000008722"/>
    </source>
</evidence>
<organism evidence="2 3">
    <name type="scientific">Oceanithermus profundus (strain DSM 14977 / NBRC 100410 / VKM B-2274 / 506)</name>
    <dbReference type="NCBI Taxonomy" id="670487"/>
    <lineage>
        <taxon>Bacteria</taxon>
        <taxon>Thermotogati</taxon>
        <taxon>Deinococcota</taxon>
        <taxon>Deinococci</taxon>
        <taxon>Thermales</taxon>
        <taxon>Thermaceae</taxon>
        <taxon>Oceanithermus</taxon>
    </lineage>
</organism>
<sequence length="369" mass="35877">MFGLSPGFRRYLAGYALQVAGWTLGVVAAPFLALRAGEGWLAAGVVVGLAPRLAAPLVGRWLGRAPAAWLMLASLAAAGACALGAWGAGPDGPLALGLYLVLGTANAWEGVVGPVVAGGEAEPVRMRANAALAGVGLGLPAVLGPLAGWLAGRAGLSADLGLAAALFALRAFGLAGWAPPRFDRQRAAAPAGALRALAPYALALLAAVVALGYLQVRLPPWLEARGLGAVALGAYNGALSGGMLLAAALAGGPWARHPGRAGLAGFVALALGLTGLSLPAPAGVIAAAGVLGLGLALVQTLGLAELQARLGAAELAGVSAAMTAATALAMAAGALLGGGLGGVGHPGLLWGLAAVAAASAWAWRRARGQ</sequence>
<feature type="transmembrane region" description="Helical" evidence="1">
    <location>
        <begin position="156"/>
        <end position="177"/>
    </location>
</feature>